<proteinExistence type="predicted"/>
<name>A0A8R1DXW3_CAEJA</name>
<dbReference type="EnsemblMetazoa" id="CJA14242.1">
    <property type="protein sequence ID" value="CJA14242.1"/>
    <property type="gene ID" value="WBGene00133446"/>
</dbReference>
<accession>A0A8R1DXW3</accession>
<reference evidence="2" key="1">
    <citation type="submission" date="2010-08" db="EMBL/GenBank/DDBJ databases">
        <authorList>
            <consortium name="Caenorhabditis japonica Sequencing Consortium"/>
            <person name="Wilson R.K."/>
        </authorList>
    </citation>
    <scope>NUCLEOTIDE SEQUENCE [LARGE SCALE GENOMIC DNA]</scope>
    <source>
        <strain evidence="2">DF5081</strain>
    </source>
</reference>
<sequence>MNPSEQSSYLYGQYDEALGEQLKANPSQYVLPDLNKNSSQQNAQVVQKVDSEYLLRDFRNQSKKNPIISRDAPNRPFLTGTPVNAKDNRAQIEYLDNSIVVPQIIDGKVYFTTHGKADARTAVEGSVSNPNLATANASASGTFQPVNLQKVKFSFAQLVRLLGTCQRLERILTAQSVEPNLLSTRTAHSSASVTGKELTDVNTCYEIQSPTVSVTTALGFATPSGNSQSVFTAPTIRSSEDVSTAMEILSSMNKSFQDVRTAVGIDDDKSSMAI</sequence>
<organism evidence="1 2">
    <name type="scientific">Caenorhabditis japonica</name>
    <dbReference type="NCBI Taxonomy" id="281687"/>
    <lineage>
        <taxon>Eukaryota</taxon>
        <taxon>Metazoa</taxon>
        <taxon>Ecdysozoa</taxon>
        <taxon>Nematoda</taxon>
        <taxon>Chromadorea</taxon>
        <taxon>Rhabditida</taxon>
        <taxon>Rhabditina</taxon>
        <taxon>Rhabditomorpha</taxon>
        <taxon>Rhabditoidea</taxon>
        <taxon>Rhabditidae</taxon>
        <taxon>Peloderinae</taxon>
        <taxon>Caenorhabditis</taxon>
    </lineage>
</organism>
<evidence type="ECO:0000313" key="2">
    <source>
        <dbReference type="Proteomes" id="UP000005237"/>
    </source>
</evidence>
<keyword evidence="2" id="KW-1185">Reference proteome</keyword>
<protein>
    <submittedName>
        <fullName evidence="1">Uncharacterized protein</fullName>
    </submittedName>
</protein>
<reference evidence="1" key="2">
    <citation type="submission" date="2022-06" db="UniProtKB">
        <authorList>
            <consortium name="EnsemblMetazoa"/>
        </authorList>
    </citation>
    <scope>IDENTIFICATION</scope>
    <source>
        <strain evidence="1">DF5081</strain>
    </source>
</reference>
<evidence type="ECO:0000313" key="1">
    <source>
        <dbReference type="EnsemblMetazoa" id="CJA14242.1"/>
    </source>
</evidence>
<dbReference type="AlphaFoldDB" id="A0A8R1DXW3"/>
<dbReference type="Proteomes" id="UP000005237">
    <property type="component" value="Unassembled WGS sequence"/>
</dbReference>